<dbReference type="PIRSF" id="PIRSF002746">
    <property type="entry name" value="Gluconate_transporter"/>
    <property type="match status" value="1"/>
</dbReference>
<reference evidence="2" key="1">
    <citation type="journal article" date="2014" name="Int. J. Syst. Evol. Microbiol.">
        <title>Complete genome of a new Firmicutes species belonging to the dominant human colonic microbiota ('Ruminococcus bicirculans') reveals two chromosomes and a selective capacity to utilize plant glucans.</title>
        <authorList>
            <consortium name="NISC Comparative Sequencing Program"/>
            <person name="Wegmann U."/>
            <person name="Louis P."/>
            <person name="Goesmann A."/>
            <person name="Henrissat B."/>
            <person name="Duncan S.H."/>
            <person name="Flint H.J."/>
        </authorList>
    </citation>
    <scope>NUCLEOTIDE SEQUENCE</scope>
    <source>
        <strain evidence="2">NBRC 108219</strain>
    </source>
</reference>
<accession>A0ABQ5VBM8</accession>
<dbReference type="PANTHER" id="PTHR30354:SF25">
    <property type="entry name" value="INNER MEMBRANE PERMEASE YGBN"/>
    <property type="match status" value="1"/>
</dbReference>
<evidence type="ECO:0000313" key="2">
    <source>
        <dbReference type="EMBL" id="GLQ23797.1"/>
    </source>
</evidence>
<proteinExistence type="predicted"/>
<feature type="transmembrane region" description="Helical" evidence="1">
    <location>
        <begin position="419"/>
        <end position="443"/>
    </location>
</feature>
<dbReference type="InterPro" id="IPR003474">
    <property type="entry name" value="Glcn_transporter"/>
</dbReference>
<dbReference type="Proteomes" id="UP001161391">
    <property type="component" value="Unassembled WGS sequence"/>
</dbReference>
<feature type="transmembrane region" description="Helical" evidence="1">
    <location>
        <begin position="339"/>
        <end position="367"/>
    </location>
</feature>
<feature type="transmembrane region" description="Helical" evidence="1">
    <location>
        <begin position="28"/>
        <end position="48"/>
    </location>
</feature>
<dbReference type="Pfam" id="PF02447">
    <property type="entry name" value="GntP_permease"/>
    <property type="match status" value="1"/>
</dbReference>
<dbReference type="NCBIfam" id="TIGR00791">
    <property type="entry name" value="gntP"/>
    <property type="match status" value="1"/>
</dbReference>
<feature type="transmembrane region" description="Helical" evidence="1">
    <location>
        <begin position="176"/>
        <end position="196"/>
    </location>
</feature>
<feature type="transmembrane region" description="Helical" evidence="1">
    <location>
        <begin position="255"/>
        <end position="280"/>
    </location>
</feature>
<feature type="transmembrane region" description="Helical" evidence="1">
    <location>
        <begin position="60"/>
        <end position="86"/>
    </location>
</feature>
<organism evidence="2 3">
    <name type="scientific">Algimonas ampicilliniresistens</name>
    <dbReference type="NCBI Taxonomy" id="1298735"/>
    <lineage>
        <taxon>Bacteria</taxon>
        <taxon>Pseudomonadati</taxon>
        <taxon>Pseudomonadota</taxon>
        <taxon>Alphaproteobacteria</taxon>
        <taxon>Maricaulales</taxon>
        <taxon>Robiginitomaculaceae</taxon>
        <taxon>Algimonas</taxon>
    </lineage>
</organism>
<keyword evidence="1" id="KW-0472">Membrane</keyword>
<feature type="transmembrane region" description="Helical" evidence="1">
    <location>
        <begin position="379"/>
        <end position="399"/>
    </location>
</feature>
<feature type="transmembrane region" description="Helical" evidence="1">
    <location>
        <begin position="106"/>
        <end position="130"/>
    </location>
</feature>
<dbReference type="RefSeq" id="WP_284389580.1">
    <property type="nucleotide sequence ID" value="NZ_BSNK01000002.1"/>
</dbReference>
<keyword evidence="1" id="KW-1133">Transmembrane helix</keyword>
<evidence type="ECO:0000313" key="3">
    <source>
        <dbReference type="Proteomes" id="UP001161391"/>
    </source>
</evidence>
<keyword evidence="1" id="KW-0812">Transmembrane</keyword>
<comment type="caution">
    <text evidence="2">The sequence shown here is derived from an EMBL/GenBank/DDBJ whole genome shotgun (WGS) entry which is preliminary data.</text>
</comment>
<gene>
    <name evidence="2" type="ORF">GCM10007853_16710</name>
</gene>
<keyword evidence="3" id="KW-1185">Reference proteome</keyword>
<protein>
    <submittedName>
        <fullName evidence="2">Gluconate transporter</fullName>
    </submittedName>
</protein>
<dbReference type="EMBL" id="BSNK01000002">
    <property type="protein sequence ID" value="GLQ23797.1"/>
    <property type="molecule type" value="Genomic_DNA"/>
</dbReference>
<reference evidence="2" key="2">
    <citation type="submission" date="2023-01" db="EMBL/GenBank/DDBJ databases">
        <title>Draft genome sequence of Algimonas ampicilliniresistens strain NBRC 108219.</title>
        <authorList>
            <person name="Sun Q."/>
            <person name="Mori K."/>
        </authorList>
    </citation>
    <scope>NUCLEOTIDE SEQUENCE</scope>
    <source>
        <strain evidence="2">NBRC 108219</strain>
    </source>
</reference>
<feature type="transmembrane region" description="Helical" evidence="1">
    <location>
        <begin position="226"/>
        <end position="249"/>
    </location>
</feature>
<evidence type="ECO:0000256" key="1">
    <source>
        <dbReference type="SAM" id="Phobius"/>
    </source>
</evidence>
<name>A0ABQ5VBM8_9PROT</name>
<feature type="transmembrane region" description="Helical" evidence="1">
    <location>
        <begin position="137"/>
        <end position="156"/>
    </location>
</feature>
<sequence>MAYPLVMTVVAIAGLLLLVLRFRLPAFIALLFVSLGFGLSVGMAPMDVIEAVKTGMGGTLGFVAVVVGLGAMMGALLEASGGVGAISDTILKRFGERRSQGALGVIGFLVAIPVFFDVAFIILMPVLLGLRDKTGKSLVYFAIPLLAGLAVTHAFIPPTPGPIAVAEILGADLGWVILFGAIAGLPAMLVGGPMLARIIADRPEFAVTQAIDFAPGLDAPANPISFGAAMSVIALPLMLILGATITMALDLSGTAATIIAFVGHPFVALLIACLYAWYAFGIRRGMAAGDVHNAMLKSLEPAGLVVLVTGAGGVFKQILVDSGAGRLLAEALTAGSMPILLFAFIVALIVRVAQGSATVAMITAAGLTAPVAQVAGVEGAGLALIVIAIASGASMLSHVNDSGFWLVSRYLGLTESQTLRSWTVSTTLIGLTGFAVCCALSLVV</sequence>
<dbReference type="PANTHER" id="PTHR30354">
    <property type="entry name" value="GNT FAMILY GLUCONATE TRANSPORTER"/>
    <property type="match status" value="1"/>
</dbReference>
<feature type="transmembrane region" description="Helical" evidence="1">
    <location>
        <begin position="5"/>
        <end position="22"/>
    </location>
</feature>